<dbReference type="InterPro" id="IPR003593">
    <property type="entry name" value="AAA+_ATPase"/>
</dbReference>
<reference evidence="8 9" key="1">
    <citation type="journal article" date="2021" name="ISME Commun">
        <title>Automated analysis of genomic sequences facilitates high-throughput and comprehensive description of bacteria.</title>
        <authorList>
            <person name="Hitch T.C.A."/>
        </authorList>
    </citation>
    <scope>NUCLEOTIDE SEQUENCE [LARGE SCALE GENOMIC DNA]</scope>
    <source>
        <strain evidence="8 9">Sanger_109</strain>
    </source>
</reference>
<dbReference type="InterPro" id="IPR000014">
    <property type="entry name" value="PAS"/>
</dbReference>
<feature type="domain" description="PAS" evidence="7">
    <location>
        <begin position="43"/>
        <end position="97"/>
    </location>
</feature>
<dbReference type="Gene3D" id="3.40.50.300">
    <property type="entry name" value="P-loop containing nucleotide triphosphate hydrolases"/>
    <property type="match status" value="1"/>
</dbReference>
<dbReference type="Pfam" id="PF00158">
    <property type="entry name" value="Sigma54_activat"/>
    <property type="match status" value="1"/>
</dbReference>
<evidence type="ECO:0000256" key="2">
    <source>
        <dbReference type="ARBA" id="ARBA00022840"/>
    </source>
</evidence>
<dbReference type="CDD" id="cd00009">
    <property type="entry name" value="AAA"/>
    <property type="match status" value="1"/>
</dbReference>
<dbReference type="InterPro" id="IPR058031">
    <property type="entry name" value="AAA_lid_NorR"/>
</dbReference>
<dbReference type="PROSITE" id="PS50112">
    <property type="entry name" value="PAS"/>
    <property type="match status" value="1"/>
</dbReference>
<dbReference type="SMART" id="SM00091">
    <property type="entry name" value="PAS"/>
    <property type="match status" value="1"/>
</dbReference>
<dbReference type="PANTHER" id="PTHR32071">
    <property type="entry name" value="TRANSCRIPTIONAL REGULATORY PROTEIN"/>
    <property type="match status" value="1"/>
</dbReference>
<dbReference type="Gene3D" id="1.10.10.60">
    <property type="entry name" value="Homeodomain-like"/>
    <property type="match status" value="1"/>
</dbReference>
<dbReference type="SUPFAM" id="SSF46689">
    <property type="entry name" value="Homeodomain-like"/>
    <property type="match status" value="1"/>
</dbReference>
<dbReference type="PROSITE" id="PS00688">
    <property type="entry name" value="SIGMA54_INTERACT_3"/>
    <property type="match status" value="1"/>
</dbReference>
<evidence type="ECO:0000256" key="5">
    <source>
        <dbReference type="ARBA" id="ARBA00023163"/>
    </source>
</evidence>
<keyword evidence="2" id="KW-0067">ATP-binding</keyword>
<dbReference type="PROSITE" id="PS00676">
    <property type="entry name" value="SIGMA54_INTERACT_2"/>
    <property type="match status" value="1"/>
</dbReference>
<evidence type="ECO:0000256" key="4">
    <source>
        <dbReference type="ARBA" id="ARBA00023125"/>
    </source>
</evidence>
<dbReference type="InterPro" id="IPR009057">
    <property type="entry name" value="Homeodomain-like_sf"/>
</dbReference>
<dbReference type="EMBL" id="JAOQJQ010000003">
    <property type="protein sequence ID" value="MCU6762302.1"/>
    <property type="molecule type" value="Genomic_DNA"/>
</dbReference>
<dbReference type="Gene3D" id="1.10.8.60">
    <property type="match status" value="1"/>
</dbReference>
<keyword evidence="9" id="KW-1185">Reference proteome</keyword>
<evidence type="ECO:0000259" key="6">
    <source>
        <dbReference type="PROSITE" id="PS50045"/>
    </source>
</evidence>
<feature type="domain" description="Sigma-54 factor interaction" evidence="6">
    <location>
        <begin position="191"/>
        <end position="420"/>
    </location>
</feature>
<evidence type="ECO:0000313" key="9">
    <source>
        <dbReference type="Proteomes" id="UP001652442"/>
    </source>
</evidence>
<dbReference type="Gene3D" id="3.30.450.20">
    <property type="entry name" value="PAS domain"/>
    <property type="match status" value="1"/>
</dbReference>
<dbReference type="Pfam" id="PF02954">
    <property type="entry name" value="HTH_8"/>
    <property type="match status" value="1"/>
</dbReference>
<dbReference type="Pfam" id="PF25601">
    <property type="entry name" value="AAA_lid_14"/>
    <property type="match status" value="1"/>
</dbReference>
<dbReference type="InterPro" id="IPR002078">
    <property type="entry name" value="Sigma_54_int"/>
</dbReference>
<dbReference type="InterPro" id="IPR025944">
    <property type="entry name" value="Sigma_54_int_dom_CS"/>
</dbReference>
<gene>
    <name evidence="8" type="ORF">OCV88_08130</name>
</gene>
<organism evidence="8 9">
    <name type="scientific">Brotonthovivens ammoniilytica</name>
    <dbReference type="NCBI Taxonomy" id="2981725"/>
    <lineage>
        <taxon>Bacteria</taxon>
        <taxon>Bacillati</taxon>
        <taxon>Bacillota</taxon>
        <taxon>Clostridia</taxon>
        <taxon>Lachnospirales</taxon>
        <taxon>Lachnospiraceae</taxon>
        <taxon>Brotonthovivens</taxon>
    </lineage>
</organism>
<evidence type="ECO:0000259" key="7">
    <source>
        <dbReference type="PROSITE" id="PS50112"/>
    </source>
</evidence>
<dbReference type="SUPFAM" id="SSF52540">
    <property type="entry name" value="P-loop containing nucleoside triphosphate hydrolases"/>
    <property type="match status" value="1"/>
</dbReference>
<accession>A0ABT2TKX3</accession>
<evidence type="ECO:0000313" key="8">
    <source>
        <dbReference type="EMBL" id="MCU6762302.1"/>
    </source>
</evidence>
<keyword evidence="4" id="KW-0238">DNA-binding</keyword>
<evidence type="ECO:0000256" key="3">
    <source>
        <dbReference type="ARBA" id="ARBA00023015"/>
    </source>
</evidence>
<dbReference type="SUPFAM" id="SSF55785">
    <property type="entry name" value="PYP-like sensor domain (PAS domain)"/>
    <property type="match status" value="1"/>
</dbReference>
<dbReference type="SMART" id="SM00382">
    <property type="entry name" value="AAA"/>
    <property type="match status" value="1"/>
</dbReference>
<dbReference type="InterPro" id="IPR025662">
    <property type="entry name" value="Sigma_54_int_dom_ATP-bd_1"/>
</dbReference>
<name>A0ABT2TKX3_9FIRM</name>
<dbReference type="Pfam" id="PF00989">
    <property type="entry name" value="PAS"/>
    <property type="match status" value="1"/>
</dbReference>
<sequence>MNQYLAIREIREILLKAMEKAADTELSQYLHQIDEKLEYFLKKDIDFKEIVDGLDDGIFITDHQGNVLYVNPAYTRNTGITQEDVLNHNITELTGEDKLYTGGAVPDVLKTGKPAFRLSTTYKTGKPQTGYVIGTPIFNSSGELRQVVACSRTIVSLKSLKSDFNTFVQELSQLDKKTINTNSNENLSSEMIGKTTTLANIWTLIHHVAASDATVLITGESGAGKEVIADEIYKNSSRSGGPFVKINCASIPAHLLESELFGYEKGAFSGASAKGKPGLFELASTGTLMLDEIGDMPMDLQVKLLRAIQSQEITRIGGTKPIKLDIRFLALTNSDLKEKIENGTFRQDLYYRLNVIPIHVPPLRDRLADIEPLCRHFIDLFSSKYNRPFSLTEQQFGYMRQYKWPGNIRELENIIEYLVLCSSGVGHVEDDVITSLLNISSQKKTIPADSDFNTAVAEFEKQLLEHTLQTSGNLREAGRKLNINASTISRKIKQYNIDYPNRKD</sequence>
<dbReference type="NCBIfam" id="TIGR00229">
    <property type="entry name" value="sensory_box"/>
    <property type="match status" value="1"/>
</dbReference>
<dbReference type="Proteomes" id="UP001652442">
    <property type="component" value="Unassembled WGS sequence"/>
</dbReference>
<dbReference type="RefSeq" id="WP_158425017.1">
    <property type="nucleotide sequence ID" value="NZ_JAOQJQ010000003.1"/>
</dbReference>
<protein>
    <submittedName>
        <fullName evidence="8">Sigma 54-interacting transcriptional regulator</fullName>
    </submittedName>
</protein>
<dbReference type="PANTHER" id="PTHR32071:SF57">
    <property type="entry name" value="C4-DICARBOXYLATE TRANSPORT TRANSCRIPTIONAL REGULATORY PROTEIN DCTD"/>
    <property type="match status" value="1"/>
</dbReference>
<dbReference type="CDD" id="cd00130">
    <property type="entry name" value="PAS"/>
    <property type="match status" value="1"/>
</dbReference>
<dbReference type="InterPro" id="IPR027417">
    <property type="entry name" value="P-loop_NTPase"/>
</dbReference>
<evidence type="ECO:0000256" key="1">
    <source>
        <dbReference type="ARBA" id="ARBA00022741"/>
    </source>
</evidence>
<dbReference type="InterPro" id="IPR013767">
    <property type="entry name" value="PAS_fold"/>
</dbReference>
<keyword evidence="3" id="KW-0805">Transcription regulation</keyword>
<keyword evidence="1" id="KW-0547">Nucleotide-binding</keyword>
<dbReference type="PROSITE" id="PS00675">
    <property type="entry name" value="SIGMA54_INTERACT_1"/>
    <property type="match status" value="1"/>
</dbReference>
<dbReference type="PROSITE" id="PS50045">
    <property type="entry name" value="SIGMA54_INTERACT_4"/>
    <property type="match status" value="1"/>
</dbReference>
<dbReference type="InterPro" id="IPR025943">
    <property type="entry name" value="Sigma_54_int_dom_ATP-bd_2"/>
</dbReference>
<dbReference type="InterPro" id="IPR035965">
    <property type="entry name" value="PAS-like_dom_sf"/>
</dbReference>
<comment type="caution">
    <text evidence="8">The sequence shown here is derived from an EMBL/GenBank/DDBJ whole genome shotgun (WGS) entry which is preliminary data.</text>
</comment>
<proteinExistence type="predicted"/>
<dbReference type="InterPro" id="IPR002197">
    <property type="entry name" value="HTH_Fis"/>
</dbReference>
<keyword evidence="5" id="KW-0804">Transcription</keyword>